<feature type="compositionally biased region" description="Polar residues" evidence="1">
    <location>
        <begin position="87"/>
        <end position="97"/>
    </location>
</feature>
<protein>
    <submittedName>
        <fullName evidence="2">Splicing regulatory glutamine lysine-rich protein 1-like</fullName>
    </submittedName>
</protein>
<dbReference type="EMBL" id="KZ518693">
    <property type="protein sequence ID" value="PKU28953.1"/>
    <property type="molecule type" value="Genomic_DNA"/>
</dbReference>
<feature type="region of interest" description="Disordered" evidence="1">
    <location>
        <begin position="1"/>
        <end position="97"/>
    </location>
</feature>
<reference evidence="3" key="2">
    <citation type="submission" date="2017-12" db="EMBL/GenBank/DDBJ databases">
        <title>Genome sequence of the Bar-tailed Godwit (Limosa lapponica baueri).</title>
        <authorList>
            <person name="Lima N.C.B."/>
            <person name="Parody-Merino A.M."/>
            <person name="Battley P.F."/>
            <person name="Fidler A.E."/>
            <person name="Prosdocimi F."/>
        </authorList>
    </citation>
    <scope>NUCLEOTIDE SEQUENCE [LARGE SCALE GENOMIC DNA]</scope>
</reference>
<accession>A0A2I0T582</accession>
<feature type="compositionally biased region" description="Basic residues" evidence="1">
    <location>
        <begin position="1"/>
        <end position="19"/>
    </location>
</feature>
<dbReference type="AlphaFoldDB" id="A0A2I0T582"/>
<organism evidence="2 3">
    <name type="scientific">Limosa lapponica baueri</name>
    <dbReference type="NCBI Taxonomy" id="1758121"/>
    <lineage>
        <taxon>Eukaryota</taxon>
        <taxon>Metazoa</taxon>
        <taxon>Chordata</taxon>
        <taxon>Craniata</taxon>
        <taxon>Vertebrata</taxon>
        <taxon>Euteleostomi</taxon>
        <taxon>Archelosauria</taxon>
        <taxon>Archosauria</taxon>
        <taxon>Dinosauria</taxon>
        <taxon>Saurischia</taxon>
        <taxon>Theropoda</taxon>
        <taxon>Coelurosauria</taxon>
        <taxon>Aves</taxon>
        <taxon>Neognathae</taxon>
        <taxon>Neoaves</taxon>
        <taxon>Charadriiformes</taxon>
        <taxon>Scolopacidae</taxon>
        <taxon>Limosa</taxon>
    </lineage>
</organism>
<name>A0A2I0T582_LIMLA</name>
<evidence type="ECO:0000313" key="3">
    <source>
        <dbReference type="Proteomes" id="UP000233556"/>
    </source>
</evidence>
<proteinExistence type="predicted"/>
<feature type="compositionally biased region" description="Basic and acidic residues" evidence="1">
    <location>
        <begin position="75"/>
        <end position="85"/>
    </location>
</feature>
<reference evidence="3" key="1">
    <citation type="submission" date="2017-11" db="EMBL/GenBank/DDBJ databases">
        <authorList>
            <person name="Lima N.C."/>
            <person name="Parody-Merino A.M."/>
            <person name="Battley P.F."/>
            <person name="Fidler A.E."/>
            <person name="Prosdocimi F."/>
        </authorList>
    </citation>
    <scope>NUCLEOTIDE SEQUENCE [LARGE SCALE GENOMIC DNA]</scope>
</reference>
<sequence length="97" mass="11635">MGIKRRSEKKREMIKRRKRRDPEHSQEAIALQEDLVAPAEKIFLNRNKKEKKREKDTNNERREREYSTSKKKSSKEKEGKERSDKSITTLKVSCMTK</sequence>
<evidence type="ECO:0000313" key="2">
    <source>
        <dbReference type="EMBL" id="PKU28953.1"/>
    </source>
</evidence>
<evidence type="ECO:0000256" key="1">
    <source>
        <dbReference type="SAM" id="MobiDB-lite"/>
    </source>
</evidence>
<feature type="compositionally biased region" description="Basic and acidic residues" evidence="1">
    <location>
        <begin position="53"/>
        <end position="68"/>
    </location>
</feature>
<gene>
    <name evidence="2" type="ORF">llap_20744</name>
</gene>
<dbReference type="Proteomes" id="UP000233556">
    <property type="component" value="Unassembled WGS sequence"/>
</dbReference>
<keyword evidence="3" id="KW-1185">Reference proteome</keyword>